<evidence type="ECO:0000256" key="2">
    <source>
        <dbReference type="SAM" id="Coils"/>
    </source>
</evidence>
<gene>
    <name evidence="4" type="primary">lysmd1</name>
</gene>
<sequence>MSGERAPLPVGFKGFLRGERSKSYGSLLVQSPTRYVDHTIQPGETLQGLSLKYGVSMEEIKRANRLYTNDSIFLKKSLLIPALSDLGGCSNGGDLAKENGDEARASFHRGQAGSFFEKSREELTEEASTDLTPVDFLKRLDDVINQSKQAAVKGCQDAEKRVAALEAKCTTSAERRPFTRSQSCVSPSTTEQQQTAHRAVPLTVTRLTMKLRDQEDEIFEL</sequence>
<dbReference type="Ensembl" id="ENSGWIT00000045983.1">
    <property type="protein sequence ID" value="ENSGWIP00000042373.1"/>
    <property type="gene ID" value="ENSGWIG00000021263.1"/>
</dbReference>
<dbReference type="InterPro" id="IPR045030">
    <property type="entry name" value="LYSM1-4"/>
</dbReference>
<evidence type="ECO:0000313" key="4">
    <source>
        <dbReference type="Ensembl" id="ENSGWIP00000042373.1"/>
    </source>
</evidence>
<dbReference type="InterPro" id="IPR036779">
    <property type="entry name" value="LysM_dom_sf"/>
</dbReference>
<dbReference type="GeneID" id="114477795"/>
<dbReference type="RefSeq" id="XP_028326209.1">
    <property type="nucleotide sequence ID" value="XM_028470408.1"/>
</dbReference>
<dbReference type="Pfam" id="PF01476">
    <property type="entry name" value="LysM"/>
    <property type="match status" value="1"/>
</dbReference>
<reference evidence="4" key="1">
    <citation type="submission" date="2020-06" db="EMBL/GenBank/DDBJ databases">
        <authorList>
            <consortium name="Wellcome Sanger Institute Data Sharing"/>
        </authorList>
    </citation>
    <scope>NUCLEOTIDE SEQUENCE [LARGE SCALE GENOMIC DNA]</scope>
</reference>
<feature type="domain" description="LysM" evidence="3">
    <location>
        <begin position="36"/>
        <end position="80"/>
    </location>
</feature>
<dbReference type="PROSITE" id="PS51782">
    <property type="entry name" value="LYSM"/>
    <property type="match status" value="1"/>
</dbReference>
<dbReference type="CDD" id="cd00118">
    <property type="entry name" value="LysM"/>
    <property type="match status" value="1"/>
</dbReference>
<dbReference type="RefSeq" id="XP_028326208.1">
    <property type="nucleotide sequence ID" value="XM_028470407.1"/>
</dbReference>
<accession>A0A8C5NB60</accession>
<dbReference type="Gene3D" id="3.10.350.10">
    <property type="entry name" value="LysM domain"/>
    <property type="match status" value="1"/>
</dbReference>
<dbReference type="OrthoDB" id="2107166at2759"/>
<organism evidence="4 5">
    <name type="scientific">Gouania willdenowi</name>
    <name type="common">Blunt-snouted clingfish</name>
    <name type="synonym">Lepadogaster willdenowi</name>
    <dbReference type="NCBI Taxonomy" id="441366"/>
    <lineage>
        <taxon>Eukaryota</taxon>
        <taxon>Metazoa</taxon>
        <taxon>Chordata</taxon>
        <taxon>Craniata</taxon>
        <taxon>Vertebrata</taxon>
        <taxon>Euteleostomi</taxon>
        <taxon>Actinopterygii</taxon>
        <taxon>Neopterygii</taxon>
        <taxon>Teleostei</taxon>
        <taxon>Neoteleostei</taxon>
        <taxon>Acanthomorphata</taxon>
        <taxon>Ovalentaria</taxon>
        <taxon>Blenniimorphae</taxon>
        <taxon>Blenniiformes</taxon>
        <taxon>Gobiesocoidei</taxon>
        <taxon>Gobiesocidae</taxon>
        <taxon>Gobiesocinae</taxon>
        <taxon>Gouania</taxon>
    </lineage>
</organism>
<evidence type="ECO:0000313" key="5">
    <source>
        <dbReference type="Proteomes" id="UP000694680"/>
    </source>
</evidence>
<dbReference type="PANTHER" id="PTHR20932:SF2">
    <property type="entry name" value="AND PUTATIVE PEPTIDOGLYCAN-BINDING DOMAIN-CONTAINING PROTEIN 1-RELATED"/>
    <property type="match status" value="1"/>
</dbReference>
<dbReference type="CTD" id="388695"/>
<proteinExistence type="predicted"/>
<feature type="coiled-coil region" evidence="2">
    <location>
        <begin position="148"/>
        <end position="175"/>
    </location>
</feature>
<evidence type="ECO:0000256" key="1">
    <source>
        <dbReference type="ARBA" id="ARBA00040996"/>
    </source>
</evidence>
<reference evidence="4" key="2">
    <citation type="submission" date="2025-08" db="UniProtKB">
        <authorList>
            <consortium name="Ensembl"/>
        </authorList>
    </citation>
    <scope>IDENTIFICATION</scope>
</reference>
<dbReference type="Proteomes" id="UP000694680">
    <property type="component" value="Chromosome 16"/>
</dbReference>
<reference evidence="4" key="3">
    <citation type="submission" date="2025-09" db="UniProtKB">
        <authorList>
            <consortium name="Ensembl"/>
        </authorList>
    </citation>
    <scope>IDENTIFICATION</scope>
</reference>
<dbReference type="SMART" id="SM00257">
    <property type="entry name" value="LysM"/>
    <property type="match status" value="1"/>
</dbReference>
<dbReference type="InterPro" id="IPR018392">
    <property type="entry name" value="LysM"/>
</dbReference>
<evidence type="ECO:0000259" key="3">
    <source>
        <dbReference type="PROSITE" id="PS51782"/>
    </source>
</evidence>
<keyword evidence="5" id="KW-1185">Reference proteome</keyword>
<protein>
    <recommendedName>
        <fullName evidence="1">LysM and putative peptidoglycan-binding domain-containing protein 1</fullName>
    </recommendedName>
</protein>
<dbReference type="SUPFAM" id="SSF54106">
    <property type="entry name" value="LysM domain"/>
    <property type="match status" value="1"/>
</dbReference>
<name>A0A8C5NB60_GOUWI</name>
<dbReference type="PANTHER" id="PTHR20932">
    <property type="entry name" value="LYSM AND PUTATIVE PEPTIDOGLYCAN-BINDING DOMAIN-CONTAINING PROTEIN"/>
    <property type="match status" value="1"/>
</dbReference>
<keyword evidence="2" id="KW-0175">Coiled coil</keyword>
<dbReference type="AlphaFoldDB" id="A0A8C5NB60"/>